<sequence>MGPDQSLHTSPATDQSCFSLQERAVHPLSQALQGSGAPRRERGAASKEPTDPLLPRAEFSKKQTRHWQPCSEQWPGSNEACFIPVLGSVLPWKSSSGIDQKGILANRVAMVTGSTSGIGFAIAWLLVQDGAHMVVSSRKPQNVDRAVAALQGEGLSVTGTVCHVGKAEDWEWLVATALEHCGGVDFLVCNAGVNPLVGSTLGTSEQVWDKILKVNVKAPALLLSPLLPHMEKRGRGAVILVASISAYISHVELGACNISKTALLGLMRTLAMELAPKPILMNCLVPGIIKTDFSKILHQNEAFWNLLKETQKPQRVQVALLSPPCPSMEPTPTRAQNQSLRSLMLCSVLLTSRIGQPEDCAGLVSFLCSPGSSYITAESIVVAGFSPRL</sequence>
<organism evidence="4 5">
    <name type="scientific">Diceros bicornis minor</name>
    <name type="common">South-central black rhinoceros</name>
    <dbReference type="NCBI Taxonomy" id="77932"/>
    <lineage>
        <taxon>Eukaryota</taxon>
        <taxon>Metazoa</taxon>
        <taxon>Chordata</taxon>
        <taxon>Craniata</taxon>
        <taxon>Vertebrata</taxon>
        <taxon>Euteleostomi</taxon>
        <taxon>Mammalia</taxon>
        <taxon>Eutheria</taxon>
        <taxon>Laurasiatheria</taxon>
        <taxon>Perissodactyla</taxon>
        <taxon>Rhinocerotidae</taxon>
        <taxon>Diceros</taxon>
    </lineage>
</organism>
<evidence type="ECO:0008006" key="6">
    <source>
        <dbReference type="Google" id="ProtNLM"/>
    </source>
</evidence>
<dbReference type="InterPro" id="IPR036291">
    <property type="entry name" value="NAD(P)-bd_dom_sf"/>
</dbReference>
<dbReference type="SUPFAM" id="SSF51735">
    <property type="entry name" value="NAD(P)-binding Rossmann-fold domains"/>
    <property type="match status" value="1"/>
</dbReference>
<dbReference type="PANTHER" id="PTHR43943:SF3">
    <property type="entry name" value="DEHYDROGENASE_REDUCTASE SDR FAMILY MEMBER 2, MITOCHONDRIAL"/>
    <property type="match status" value="1"/>
</dbReference>
<accession>A0A7J7FDG6</accession>
<evidence type="ECO:0000256" key="1">
    <source>
        <dbReference type="ARBA" id="ARBA00006484"/>
    </source>
</evidence>
<dbReference type="Proteomes" id="UP000551758">
    <property type="component" value="Unassembled WGS sequence"/>
</dbReference>
<dbReference type="EMBL" id="JACDTQ010000812">
    <property type="protein sequence ID" value="KAF5925736.1"/>
    <property type="molecule type" value="Genomic_DNA"/>
</dbReference>
<proteinExistence type="inferred from homology"/>
<dbReference type="AlphaFoldDB" id="A0A7J7FDG6"/>
<dbReference type="PRINTS" id="PR00081">
    <property type="entry name" value="GDHRDH"/>
</dbReference>
<name>A0A7J7FDG6_DICBM</name>
<evidence type="ECO:0000256" key="3">
    <source>
        <dbReference type="SAM" id="MobiDB-lite"/>
    </source>
</evidence>
<feature type="compositionally biased region" description="Polar residues" evidence="3">
    <location>
        <begin position="1"/>
        <end position="19"/>
    </location>
</feature>
<dbReference type="Pfam" id="PF00106">
    <property type="entry name" value="adh_short"/>
    <property type="match status" value="1"/>
</dbReference>
<dbReference type="GO" id="GO:0004090">
    <property type="term" value="F:carbonyl reductase (NADPH) activity"/>
    <property type="evidence" value="ECO:0007669"/>
    <property type="project" value="TreeGrafter"/>
</dbReference>
<evidence type="ECO:0000313" key="4">
    <source>
        <dbReference type="EMBL" id="KAF5925736.1"/>
    </source>
</evidence>
<dbReference type="PRINTS" id="PR00080">
    <property type="entry name" value="SDRFAMILY"/>
</dbReference>
<keyword evidence="5" id="KW-1185">Reference proteome</keyword>
<evidence type="ECO:0000313" key="5">
    <source>
        <dbReference type="Proteomes" id="UP000551758"/>
    </source>
</evidence>
<comment type="similarity">
    <text evidence="1 2">Belongs to the short-chain dehydrogenases/reductases (SDR) family.</text>
</comment>
<protein>
    <recommendedName>
        <fullName evidence="6">Dehydrogenase/reductase 2</fullName>
    </recommendedName>
</protein>
<feature type="region of interest" description="Disordered" evidence="3">
    <location>
        <begin position="1"/>
        <end position="20"/>
    </location>
</feature>
<dbReference type="Gene3D" id="3.40.50.720">
    <property type="entry name" value="NAD(P)-binding Rossmann-like Domain"/>
    <property type="match status" value="1"/>
</dbReference>
<reference evidence="4 5" key="1">
    <citation type="journal article" date="2020" name="Mol. Biol. Evol.">
        <title>Interspecific Gene Flow and the Evolution of Specialization in Black and White Rhinoceros.</title>
        <authorList>
            <person name="Moodley Y."/>
            <person name="Westbury M.V."/>
            <person name="Russo I.M."/>
            <person name="Gopalakrishnan S."/>
            <person name="Rakotoarivelo A."/>
            <person name="Olsen R.A."/>
            <person name="Prost S."/>
            <person name="Tunstall T."/>
            <person name="Ryder O.A."/>
            <person name="Dalen L."/>
            <person name="Bruford M.W."/>
        </authorList>
    </citation>
    <scope>NUCLEOTIDE SEQUENCE [LARGE SCALE GENOMIC DNA]</scope>
    <source>
        <strain evidence="4">SBR-YM</strain>
        <tissue evidence="4">Skin</tissue>
    </source>
</reference>
<dbReference type="PANTHER" id="PTHR43943">
    <property type="entry name" value="DEHYDROGENASE/REDUCTASE (SDR FAMILY) MEMBER 4"/>
    <property type="match status" value="1"/>
</dbReference>
<comment type="caution">
    <text evidence="4">The sequence shown here is derived from an EMBL/GenBank/DDBJ whole genome shotgun (WGS) entry which is preliminary data.</text>
</comment>
<gene>
    <name evidence="4" type="ORF">HPG69_002186</name>
</gene>
<feature type="compositionally biased region" description="Basic and acidic residues" evidence="3">
    <location>
        <begin position="38"/>
        <end position="50"/>
    </location>
</feature>
<feature type="region of interest" description="Disordered" evidence="3">
    <location>
        <begin position="28"/>
        <end position="73"/>
    </location>
</feature>
<dbReference type="InterPro" id="IPR002347">
    <property type="entry name" value="SDR_fam"/>
</dbReference>
<evidence type="ECO:0000256" key="2">
    <source>
        <dbReference type="RuleBase" id="RU000363"/>
    </source>
</evidence>